<accession>A0ABX3A372</accession>
<protein>
    <recommendedName>
        <fullName evidence="3">DUF4286 domain-containing protein</fullName>
    </recommendedName>
</protein>
<keyword evidence="2" id="KW-1185">Reference proteome</keyword>
<dbReference type="Proteomes" id="UP000094329">
    <property type="component" value="Unassembled WGS sequence"/>
</dbReference>
<proteinExistence type="predicted"/>
<dbReference type="Pfam" id="PF14114">
    <property type="entry name" value="DUF4286"/>
    <property type="match status" value="1"/>
</dbReference>
<comment type="caution">
    <text evidence="1">The sequence shown here is derived from an EMBL/GenBank/DDBJ whole genome shotgun (WGS) entry which is preliminary data.</text>
</comment>
<dbReference type="InterPro" id="IPR025563">
    <property type="entry name" value="DUF4286"/>
</dbReference>
<evidence type="ECO:0008006" key="3">
    <source>
        <dbReference type="Google" id="ProtNLM"/>
    </source>
</evidence>
<sequence>MVIYEVNLNIDIGIFDEYKSWLTLHMKEMMSFKGFLKADLCDDIENDRGLTEQAVTKNLTALYLIDSEKNLQHYFDHYAKSMRDDGIKQFGNQFRATRKIFKVSKSFNNSSVNEK</sequence>
<dbReference type="RefSeq" id="WP_069313119.1">
    <property type="nucleotide sequence ID" value="NZ_MDTU01000001.1"/>
</dbReference>
<name>A0ABX3A372_9GAMM</name>
<evidence type="ECO:0000313" key="2">
    <source>
        <dbReference type="Proteomes" id="UP000094329"/>
    </source>
</evidence>
<evidence type="ECO:0000313" key="1">
    <source>
        <dbReference type="EMBL" id="ODN43321.1"/>
    </source>
</evidence>
<gene>
    <name evidence="1" type="ORF">BGC07_10795</name>
</gene>
<reference evidence="1 2" key="1">
    <citation type="submission" date="2016-08" db="EMBL/GenBank/DDBJ databases">
        <title>Draft genome sequence of Candidatus Piscirickettsia litoralis, from seawater.</title>
        <authorList>
            <person name="Wan X."/>
            <person name="Lee A.J."/>
            <person name="Hou S."/>
            <person name="Donachie S.P."/>
        </authorList>
    </citation>
    <scope>NUCLEOTIDE SEQUENCE [LARGE SCALE GENOMIC DNA]</scope>
    <source>
        <strain evidence="1 2">Y2</strain>
    </source>
</reference>
<dbReference type="EMBL" id="MDTU01000001">
    <property type="protein sequence ID" value="ODN43321.1"/>
    <property type="molecule type" value="Genomic_DNA"/>
</dbReference>
<organism evidence="1 2">
    <name type="scientific">Piscirickettsia litoralis</name>
    <dbReference type="NCBI Taxonomy" id="1891921"/>
    <lineage>
        <taxon>Bacteria</taxon>
        <taxon>Pseudomonadati</taxon>
        <taxon>Pseudomonadota</taxon>
        <taxon>Gammaproteobacteria</taxon>
        <taxon>Thiotrichales</taxon>
        <taxon>Piscirickettsiaceae</taxon>
        <taxon>Piscirickettsia</taxon>
    </lineage>
</organism>